<keyword evidence="3" id="KW-1185">Reference proteome</keyword>
<dbReference type="AlphaFoldDB" id="A0A2S5RDP6"/>
<gene>
    <name evidence="2" type="ORF">ELUCI_v1c05160</name>
</gene>
<keyword evidence="1" id="KW-0812">Transmembrane</keyword>
<evidence type="ECO:0000313" key="3">
    <source>
        <dbReference type="Proteomes" id="UP000237865"/>
    </source>
</evidence>
<sequence length="182" mass="22140">MLNFLVVFLVIKWLDFQDKENVQFLWIIVLEPTINISLILGIYWKAKMSMKNQTSYANNDPELKNKWDQENFFIKIDKNLIKEINLIQSTILIRYFQKRLKVKLKKYEQKNAKMQNLHKPDKQIESFLCYLRIYAVFINFMGWNSINTIYINQKEVNIDQMKQAIIENFFYFKNYNSEKKII</sequence>
<organism evidence="2 3">
    <name type="scientific">Williamsoniiplasma lucivorax</name>
    <dbReference type="NCBI Taxonomy" id="209274"/>
    <lineage>
        <taxon>Bacteria</taxon>
        <taxon>Bacillati</taxon>
        <taxon>Mycoplasmatota</taxon>
        <taxon>Mollicutes</taxon>
        <taxon>Entomoplasmatales</taxon>
        <taxon>Williamsoniiplasma</taxon>
    </lineage>
</organism>
<keyword evidence="1" id="KW-1133">Transmembrane helix</keyword>
<proteinExistence type="predicted"/>
<dbReference type="EMBL" id="PHNE01000002">
    <property type="protein sequence ID" value="PPE05424.1"/>
    <property type="molecule type" value="Genomic_DNA"/>
</dbReference>
<protein>
    <recommendedName>
        <fullName evidence="4">Transmembrane protein</fullName>
    </recommendedName>
</protein>
<evidence type="ECO:0000256" key="1">
    <source>
        <dbReference type="SAM" id="Phobius"/>
    </source>
</evidence>
<keyword evidence="1" id="KW-0472">Membrane</keyword>
<evidence type="ECO:0008006" key="4">
    <source>
        <dbReference type="Google" id="ProtNLM"/>
    </source>
</evidence>
<comment type="caution">
    <text evidence="2">The sequence shown here is derived from an EMBL/GenBank/DDBJ whole genome shotgun (WGS) entry which is preliminary data.</text>
</comment>
<reference evidence="2 3" key="1">
    <citation type="submission" date="2017-11" db="EMBL/GenBank/DDBJ databases">
        <title>Genome sequence of Entomoplasma lucivorax PIPN-2 (ATCC 49196).</title>
        <authorList>
            <person name="Lo W.-S."/>
            <person name="Gasparich G.E."/>
            <person name="Kuo C.-H."/>
        </authorList>
    </citation>
    <scope>NUCLEOTIDE SEQUENCE [LARGE SCALE GENOMIC DNA]</scope>
    <source>
        <strain evidence="2 3">PIPN-2</strain>
    </source>
</reference>
<feature type="transmembrane region" description="Helical" evidence="1">
    <location>
        <begin position="24"/>
        <end position="44"/>
    </location>
</feature>
<accession>A0A2S5RDP6</accession>
<evidence type="ECO:0000313" key="2">
    <source>
        <dbReference type="EMBL" id="PPE05424.1"/>
    </source>
</evidence>
<dbReference type="Proteomes" id="UP000237865">
    <property type="component" value="Unassembled WGS sequence"/>
</dbReference>
<name>A0A2S5RDP6_9MOLU</name>